<dbReference type="InterPro" id="IPR036880">
    <property type="entry name" value="Kunitz_BPTI_sf"/>
</dbReference>
<keyword evidence="1" id="KW-0646">Protease inhibitor</keyword>
<dbReference type="SMART" id="SM00131">
    <property type="entry name" value="KU"/>
    <property type="match status" value="1"/>
</dbReference>
<dbReference type="PRINTS" id="PR00759">
    <property type="entry name" value="BASICPTASE"/>
</dbReference>
<dbReference type="InterPro" id="IPR020901">
    <property type="entry name" value="Prtase_inh_Kunz-CS"/>
</dbReference>
<dbReference type="EMBL" id="VSRR010036947">
    <property type="protein sequence ID" value="MPC73516.1"/>
    <property type="molecule type" value="Genomic_DNA"/>
</dbReference>
<proteinExistence type="predicted"/>
<dbReference type="GO" id="GO:0004867">
    <property type="term" value="F:serine-type endopeptidase inhibitor activity"/>
    <property type="evidence" value="ECO:0007669"/>
    <property type="project" value="UniProtKB-KW"/>
</dbReference>
<evidence type="ECO:0000313" key="6">
    <source>
        <dbReference type="Proteomes" id="UP000324222"/>
    </source>
</evidence>
<reference evidence="5 6" key="1">
    <citation type="submission" date="2019-05" db="EMBL/GenBank/DDBJ databases">
        <title>Another draft genome of Portunus trituberculatus and its Hox gene families provides insights of decapod evolution.</title>
        <authorList>
            <person name="Jeong J.-H."/>
            <person name="Song I."/>
            <person name="Kim S."/>
            <person name="Choi T."/>
            <person name="Kim D."/>
            <person name="Ryu S."/>
            <person name="Kim W."/>
        </authorList>
    </citation>
    <scope>NUCLEOTIDE SEQUENCE [LARGE SCALE GENOMIC DNA]</scope>
    <source>
        <tissue evidence="5">Muscle</tissue>
    </source>
</reference>
<name>A0A5B7HUX9_PORTR</name>
<gene>
    <name evidence="5" type="primary">VKT3</name>
    <name evidence="5" type="ORF">E2C01_067848</name>
</gene>
<organism evidence="5 6">
    <name type="scientific">Portunus trituberculatus</name>
    <name type="common">Swimming crab</name>
    <name type="synonym">Neptunus trituberculatus</name>
    <dbReference type="NCBI Taxonomy" id="210409"/>
    <lineage>
        <taxon>Eukaryota</taxon>
        <taxon>Metazoa</taxon>
        <taxon>Ecdysozoa</taxon>
        <taxon>Arthropoda</taxon>
        <taxon>Crustacea</taxon>
        <taxon>Multicrustacea</taxon>
        <taxon>Malacostraca</taxon>
        <taxon>Eumalacostraca</taxon>
        <taxon>Eucarida</taxon>
        <taxon>Decapoda</taxon>
        <taxon>Pleocyemata</taxon>
        <taxon>Brachyura</taxon>
        <taxon>Eubrachyura</taxon>
        <taxon>Portunoidea</taxon>
        <taxon>Portunidae</taxon>
        <taxon>Portuninae</taxon>
        <taxon>Portunus</taxon>
    </lineage>
</organism>
<keyword evidence="2" id="KW-0722">Serine protease inhibitor</keyword>
<evidence type="ECO:0000259" key="4">
    <source>
        <dbReference type="PROSITE" id="PS50279"/>
    </source>
</evidence>
<dbReference type="AlphaFoldDB" id="A0A5B7HUX9"/>
<dbReference type="Pfam" id="PF00014">
    <property type="entry name" value="Kunitz_BPTI"/>
    <property type="match status" value="1"/>
</dbReference>
<keyword evidence="3" id="KW-1015">Disulfide bond</keyword>
<dbReference type="Gene3D" id="4.10.410.10">
    <property type="entry name" value="Pancreatic trypsin inhibitor Kunitz domain"/>
    <property type="match status" value="1"/>
</dbReference>
<dbReference type="Proteomes" id="UP000324222">
    <property type="component" value="Unassembled WGS sequence"/>
</dbReference>
<dbReference type="PROSITE" id="PS50279">
    <property type="entry name" value="BPTI_KUNITZ_2"/>
    <property type="match status" value="1"/>
</dbReference>
<dbReference type="CDD" id="cd00109">
    <property type="entry name" value="Kunitz-type"/>
    <property type="match status" value="1"/>
</dbReference>
<evidence type="ECO:0000256" key="2">
    <source>
        <dbReference type="ARBA" id="ARBA00022900"/>
    </source>
</evidence>
<dbReference type="SUPFAM" id="SSF57362">
    <property type="entry name" value="BPTI-like"/>
    <property type="match status" value="1"/>
</dbReference>
<accession>A0A5B7HUX9</accession>
<evidence type="ECO:0000313" key="5">
    <source>
        <dbReference type="EMBL" id="MPC73516.1"/>
    </source>
</evidence>
<comment type="caution">
    <text evidence="5">The sequence shown here is derived from an EMBL/GenBank/DDBJ whole genome shotgun (WGS) entry which is preliminary data.</text>
</comment>
<feature type="domain" description="BPTI/Kunitz inhibitor" evidence="4">
    <location>
        <begin position="11"/>
        <end position="61"/>
    </location>
</feature>
<dbReference type="PANTHER" id="PTHR10083">
    <property type="entry name" value="KUNITZ-TYPE PROTEASE INHIBITOR-RELATED"/>
    <property type="match status" value="1"/>
</dbReference>
<dbReference type="PROSITE" id="PS00280">
    <property type="entry name" value="BPTI_KUNITZ_1"/>
    <property type="match status" value="1"/>
</dbReference>
<dbReference type="InterPro" id="IPR050098">
    <property type="entry name" value="TFPI/VKTCI-like"/>
</dbReference>
<dbReference type="OrthoDB" id="5989513at2759"/>
<sequence>MPHSRRPAESCSQPPDPGVCRGHFPMFYFDPVTHSCLQFVYGGCRGNSNAFKTAKACYEKCHPVGFTRGTGKDKAGDYLKLHDGRGDEVFTFPGRNAALKVEDATLAEFSVRNVYQLEFVFRTDSPHGLIAFLRQV</sequence>
<protein>
    <submittedName>
        <fullName evidence="5">Kunitz-type serine protease inhibitor superbin-3</fullName>
    </submittedName>
</protein>
<evidence type="ECO:0000256" key="1">
    <source>
        <dbReference type="ARBA" id="ARBA00022690"/>
    </source>
</evidence>
<keyword evidence="6" id="KW-1185">Reference proteome</keyword>
<dbReference type="FunFam" id="4.10.410.10:FF:000004">
    <property type="entry name" value="Tissue factor pathway inhibitor"/>
    <property type="match status" value="1"/>
</dbReference>
<evidence type="ECO:0000256" key="3">
    <source>
        <dbReference type="ARBA" id="ARBA00023157"/>
    </source>
</evidence>
<dbReference type="InterPro" id="IPR002223">
    <property type="entry name" value="Kunitz_BPTI"/>
</dbReference>